<dbReference type="RefSeq" id="WP_084176381.1">
    <property type="nucleotide sequence ID" value="NZ_AYXG01000231.1"/>
</dbReference>
<reference evidence="7 8" key="1">
    <citation type="journal article" date="2014" name="Genome Announc.">
        <title>Draft Genome Sequence of the Antitrypanosomally Active Sponge-Associated Bacterium Actinokineospora sp. Strain EG49.</title>
        <authorList>
            <person name="Harjes J."/>
            <person name="Ryu T."/>
            <person name="Abdelmohsen U.R."/>
            <person name="Moitinho-Silva L."/>
            <person name="Horn H."/>
            <person name="Ravasi T."/>
            <person name="Hentschel U."/>
        </authorList>
    </citation>
    <scope>NUCLEOTIDE SEQUENCE [LARGE SCALE GENOMIC DNA]</scope>
    <source>
        <strain evidence="7 8">EG49</strain>
    </source>
</reference>
<evidence type="ECO:0000313" key="8">
    <source>
        <dbReference type="Proteomes" id="UP000019277"/>
    </source>
</evidence>
<dbReference type="PANTHER" id="PTHR32308">
    <property type="entry name" value="LYASE BETA SUBUNIT, PUTATIVE (AFU_ORTHOLOGUE AFUA_4G13030)-RELATED"/>
    <property type="match status" value="1"/>
</dbReference>
<dbReference type="GO" id="GO:0006107">
    <property type="term" value="P:oxaloacetate metabolic process"/>
    <property type="evidence" value="ECO:0007669"/>
    <property type="project" value="TreeGrafter"/>
</dbReference>
<proteinExistence type="predicted"/>
<feature type="domain" description="HpcH/HpaI aldolase/citrate lyase" evidence="6">
    <location>
        <begin position="8"/>
        <end position="205"/>
    </location>
</feature>
<evidence type="ECO:0000256" key="3">
    <source>
        <dbReference type="ARBA" id="ARBA00022842"/>
    </source>
</evidence>
<dbReference type="InterPro" id="IPR011206">
    <property type="entry name" value="Citrate_lyase_beta/mcl1/mcl2"/>
</dbReference>
<evidence type="ECO:0000313" key="7">
    <source>
        <dbReference type="EMBL" id="EWC58695.1"/>
    </source>
</evidence>
<feature type="binding site" evidence="4">
    <location>
        <position position="65"/>
    </location>
    <ligand>
        <name>substrate</name>
    </ligand>
</feature>
<dbReference type="Proteomes" id="UP000019277">
    <property type="component" value="Unassembled WGS sequence"/>
</dbReference>
<dbReference type="PANTHER" id="PTHR32308:SF10">
    <property type="entry name" value="CITRATE LYASE SUBUNIT BETA"/>
    <property type="match status" value="1"/>
</dbReference>
<dbReference type="EC" id="4.1.3.6" evidence="7"/>
<sequence>MTDIATARTLLFVPGTRPERFAKAAASGADAVVLDLEDAVAAEDKAAARAEVVAWLDQGNAAVVRVNAAGTPWHEDDVRAVAGRASAVMVAKAERPDDLAAIPGPVVPLVETATGVLDVRALCAVPGVVRVALGHIDLAAELGVAPDSREALLLSRSALVVASAASGRAGPVDGVTTAFGDHDALRSDLAHALGLGFTGKLCIHPGQVAPAHAAMAPGADEVAWARGVLAAGASGSVTVYNGQMVDRPVLLRANGILRRAGG</sequence>
<evidence type="ECO:0000256" key="2">
    <source>
        <dbReference type="ARBA" id="ARBA00022723"/>
    </source>
</evidence>
<feature type="binding site" evidence="5">
    <location>
        <position position="111"/>
    </location>
    <ligand>
        <name>Mg(2+)</name>
        <dbReference type="ChEBI" id="CHEBI:18420"/>
    </ligand>
</feature>
<evidence type="ECO:0000259" key="6">
    <source>
        <dbReference type="Pfam" id="PF03328"/>
    </source>
</evidence>
<keyword evidence="8" id="KW-1185">Reference proteome</keyword>
<organism evidence="7 8">
    <name type="scientific">Actinokineospora spheciospongiae</name>
    <dbReference type="NCBI Taxonomy" id="909613"/>
    <lineage>
        <taxon>Bacteria</taxon>
        <taxon>Bacillati</taxon>
        <taxon>Actinomycetota</taxon>
        <taxon>Actinomycetes</taxon>
        <taxon>Pseudonocardiales</taxon>
        <taxon>Pseudonocardiaceae</taxon>
        <taxon>Actinokineospora</taxon>
    </lineage>
</organism>
<dbReference type="InterPro" id="IPR015813">
    <property type="entry name" value="Pyrv/PenolPyrv_kinase-like_dom"/>
</dbReference>
<keyword evidence="3 5" id="KW-0460">Magnesium</keyword>
<dbReference type="AlphaFoldDB" id="W7ID05"/>
<evidence type="ECO:0000256" key="4">
    <source>
        <dbReference type="PIRSR" id="PIRSR015582-1"/>
    </source>
</evidence>
<dbReference type="STRING" id="909613.UO65_6049"/>
<name>W7ID05_9PSEU</name>
<dbReference type="PIRSF" id="PIRSF015582">
    <property type="entry name" value="Cit_lyase_B"/>
    <property type="match status" value="1"/>
</dbReference>
<evidence type="ECO:0000256" key="1">
    <source>
        <dbReference type="ARBA" id="ARBA00001946"/>
    </source>
</evidence>
<dbReference type="OrthoDB" id="5172636at2"/>
<dbReference type="EMBL" id="AYXG01000231">
    <property type="protein sequence ID" value="EWC58695.1"/>
    <property type="molecule type" value="Genomic_DNA"/>
</dbReference>
<dbReference type="Pfam" id="PF03328">
    <property type="entry name" value="HpcH_HpaI"/>
    <property type="match status" value="1"/>
</dbReference>
<dbReference type="InterPro" id="IPR040442">
    <property type="entry name" value="Pyrv_kinase-like_dom_sf"/>
</dbReference>
<dbReference type="eggNOG" id="COG2301">
    <property type="taxonomic scope" value="Bacteria"/>
</dbReference>
<feature type="binding site" evidence="4">
    <location>
        <position position="111"/>
    </location>
    <ligand>
        <name>substrate</name>
    </ligand>
</feature>
<dbReference type="Gene3D" id="3.20.20.60">
    <property type="entry name" value="Phosphoenolpyruvate-binding domains"/>
    <property type="match status" value="1"/>
</dbReference>
<keyword evidence="2 5" id="KW-0479">Metal-binding</keyword>
<feature type="binding site" evidence="5">
    <location>
        <position position="137"/>
    </location>
    <ligand>
        <name>Mg(2+)</name>
        <dbReference type="ChEBI" id="CHEBI:18420"/>
    </ligand>
</feature>
<dbReference type="SUPFAM" id="SSF51621">
    <property type="entry name" value="Phosphoenolpyruvate/pyruvate domain"/>
    <property type="match status" value="1"/>
</dbReference>
<dbReference type="GO" id="GO:0008815">
    <property type="term" value="F:citrate (pro-3S)-lyase activity"/>
    <property type="evidence" value="ECO:0007669"/>
    <property type="project" value="UniProtKB-EC"/>
</dbReference>
<dbReference type="GO" id="GO:0000287">
    <property type="term" value="F:magnesium ion binding"/>
    <property type="evidence" value="ECO:0007669"/>
    <property type="project" value="TreeGrafter"/>
</dbReference>
<dbReference type="PATRIC" id="fig|909613.9.peg.6050"/>
<comment type="caution">
    <text evidence="7">The sequence shown here is derived from an EMBL/GenBank/DDBJ whole genome shotgun (WGS) entry which is preliminary data.</text>
</comment>
<gene>
    <name evidence="7" type="ORF">UO65_6049</name>
</gene>
<evidence type="ECO:0000256" key="5">
    <source>
        <dbReference type="PIRSR" id="PIRSR015582-2"/>
    </source>
</evidence>
<accession>W7ID05</accession>
<keyword evidence="7" id="KW-0456">Lyase</keyword>
<comment type="cofactor">
    <cofactor evidence="1">
        <name>Mg(2+)</name>
        <dbReference type="ChEBI" id="CHEBI:18420"/>
    </cofactor>
</comment>
<dbReference type="InterPro" id="IPR005000">
    <property type="entry name" value="Aldolase/citrate-lyase_domain"/>
</dbReference>
<protein>
    <submittedName>
        <fullName evidence="7">Citrate lyase beta chain</fullName>
        <ecNumber evidence="7">4.1.3.6</ecNumber>
    </submittedName>
</protein>